<reference evidence="1 2" key="1">
    <citation type="submission" date="2015-04" db="EMBL/GenBank/DDBJ databases">
        <title>The draft genome sequence of Fusarium langsethiae, a T-2/HT-2 mycotoxin producer.</title>
        <authorList>
            <person name="Lysoe E."/>
            <person name="Divon H.H."/>
            <person name="Terzi V."/>
            <person name="Orru L."/>
            <person name="Lamontanara A."/>
            <person name="Kolseth A.-K."/>
            <person name="Frandsen R.J."/>
            <person name="Nielsen K."/>
            <person name="Thrane U."/>
        </authorList>
    </citation>
    <scope>NUCLEOTIDE SEQUENCE [LARGE SCALE GENOMIC DNA]</scope>
    <source>
        <strain evidence="1 2">Fl201059</strain>
    </source>
</reference>
<sequence length="453" mass="52422">MDRLWTNTPECQNGHVIDLEGASPSLIRWLCAIISPKIGWKVRDKGGLPPWATCFAAEVKILIEAAAPAVEIRSPPNSSEATELLIELCKLLSFRTNTTDVIPGLEPMQPYKVSFLATLMLSFYDCMRLVPCLPPPHLTRQRNSTFDRSDEQSIRGYFDDARYFTTLSLSPLSMGSILWSIFWQPDIDCNLKKQVEVLVKVFLSRRPRIAIWWVALFMLGDLGALDWIRRYTVTIEEKYRFGSLSPPDPMVSAWTGCKQSFLDIEKESIYANPYDLVSKADLLRCRFDQKLQDTAGLNLSWRPFGHMQKKRVELELWPQLETKYYRKYHSFTWYVDKNQPISDKGFRVCTGRTVDDVPDNLEIVTSPVDCLKRNGQALNIESSKKSTLRMMDFLVENAIGDRDWANTDVQVPEQFRWLRDFRGLEFSDSPLEDVEKLAKAPSWFLEEWIRDKY</sequence>
<comment type="caution">
    <text evidence="1">The sequence shown here is derived from an EMBL/GenBank/DDBJ whole genome shotgun (WGS) entry which is preliminary data.</text>
</comment>
<evidence type="ECO:0000313" key="2">
    <source>
        <dbReference type="Proteomes" id="UP000037904"/>
    </source>
</evidence>
<accession>A0A0M9ET93</accession>
<organism evidence="1 2">
    <name type="scientific">Fusarium langsethiae</name>
    <dbReference type="NCBI Taxonomy" id="179993"/>
    <lineage>
        <taxon>Eukaryota</taxon>
        <taxon>Fungi</taxon>
        <taxon>Dikarya</taxon>
        <taxon>Ascomycota</taxon>
        <taxon>Pezizomycotina</taxon>
        <taxon>Sordariomycetes</taxon>
        <taxon>Hypocreomycetidae</taxon>
        <taxon>Hypocreales</taxon>
        <taxon>Nectriaceae</taxon>
        <taxon>Fusarium</taxon>
    </lineage>
</organism>
<dbReference type="Proteomes" id="UP000037904">
    <property type="component" value="Unassembled WGS sequence"/>
</dbReference>
<protein>
    <submittedName>
        <fullName evidence="1">Uncharacterized protein</fullName>
    </submittedName>
</protein>
<keyword evidence="2" id="KW-1185">Reference proteome</keyword>
<proteinExistence type="predicted"/>
<name>A0A0M9ET93_FUSLA</name>
<dbReference type="AlphaFoldDB" id="A0A0M9ET93"/>
<gene>
    <name evidence="1" type="ORF">FLAG1_07800</name>
</gene>
<evidence type="ECO:0000313" key="1">
    <source>
        <dbReference type="EMBL" id="KPA39343.1"/>
    </source>
</evidence>
<dbReference type="EMBL" id="JXCE01000201">
    <property type="protein sequence ID" value="KPA39343.1"/>
    <property type="molecule type" value="Genomic_DNA"/>
</dbReference>